<evidence type="ECO:0000256" key="1">
    <source>
        <dbReference type="ARBA" id="ARBA00001966"/>
    </source>
</evidence>
<comment type="caution">
    <text evidence="8">The sequence shown here is derived from an EMBL/GenBank/DDBJ whole genome shotgun (WGS) entry which is preliminary data.</text>
</comment>
<dbReference type="SFLD" id="SFLDG01386">
    <property type="entry name" value="main_SPASM_domain-containing"/>
    <property type="match status" value="1"/>
</dbReference>
<evidence type="ECO:0000313" key="9">
    <source>
        <dbReference type="Proteomes" id="UP000230094"/>
    </source>
</evidence>
<dbReference type="InterPro" id="IPR013785">
    <property type="entry name" value="Aldolase_TIM"/>
</dbReference>
<proteinExistence type="predicted"/>
<keyword evidence="2" id="KW-0004">4Fe-4S</keyword>
<dbReference type="SFLD" id="SFLDS00029">
    <property type="entry name" value="Radical_SAM"/>
    <property type="match status" value="1"/>
</dbReference>
<dbReference type="NCBIfam" id="TIGR04085">
    <property type="entry name" value="rSAM_more_4Fe4S"/>
    <property type="match status" value="1"/>
</dbReference>
<dbReference type="InterPro" id="IPR058240">
    <property type="entry name" value="rSAM_sf"/>
</dbReference>
<keyword evidence="6" id="KW-0411">Iron-sulfur</keyword>
<dbReference type="Gene3D" id="3.20.20.70">
    <property type="entry name" value="Aldolase class I"/>
    <property type="match status" value="1"/>
</dbReference>
<keyword evidence="4" id="KW-0479">Metal-binding</keyword>
<reference evidence="9" key="1">
    <citation type="submission" date="2017-09" db="EMBL/GenBank/DDBJ databases">
        <title>Depth-based differentiation of microbial function through sediment-hosted aquifers and enrichment of novel symbionts in the deep terrestrial subsurface.</title>
        <authorList>
            <person name="Probst A.J."/>
            <person name="Ladd B."/>
            <person name="Jarett J.K."/>
            <person name="Geller-Mcgrath D.E."/>
            <person name="Sieber C.M.K."/>
            <person name="Emerson J.B."/>
            <person name="Anantharaman K."/>
            <person name="Thomas B.C."/>
            <person name="Malmstrom R."/>
            <person name="Stieglmeier M."/>
            <person name="Klingl A."/>
            <person name="Woyke T."/>
            <person name="Ryan C.M."/>
            <person name="Banfield J.F."/>
        </authorList>
    </citation>
    <scope>NUCLEOTIDE SEQUENCE [LARGE SCALE GENOMIC DNA]</scope>
</reference>
<dbReference type="EMBL" id="PFCQ01000003">
    <property type="protein sequence ID" value="PIR68515.1"/>
    <property type="molecule type" value="Genomic_DNA"/>
</dbReference>
<accession>A0A2H0TDZ7</accession>
<organism evidence="8 9">
    <name type="scientific">Candidatus Nomurabacteria bacterium CG10_big_fil_rev_8_21_14_0_10_35_16</name>
    <dbReference type="NCBI Taxonomy" id="1974731"/>
    <lineage>
        <taxon>Bacteria</taxon>
        <taxon>Candidatus Nomuraibacteriota</taxon>
    </lineage>
</organism>
<evidence type="ECO:0000259" key="7">
    <source>
        <dbReference type="PROSITE" id="PS51918"/>
    </source>
</evidence>
<dbReference type="InterPro" id="IPR023885">
    <property type="entry name" value="4Fe4S-binding_SPASM_dom"/>
</dbReference>
<dbReference type="Pfam" id="PF04055">
    <property type="entry name" value="Radical_SAM"/>
    <property type="match status" value="1"/>
</dbReference>
<dbReference type="PANTHER" id="PTHR11228:SF7">
    <property type="entry name" value="PQQA PEPTIDE CYCLASE"/>
    <property type="match status" value="1"/>
</dbReference>
<keyword evidence="3" id="KW-0949">S-adenosyl-L-methionine</keyword>
<dbReference type="SFLD" id="SFLDG01067">
    <property type="entry name" value="SPASM/twitch_domain_containing"/>
    <property type="match status" value="1"/>
</dbReference>
<dbReference type="Proteomes" id="UP000230094">
    <property type="component" value="Unassembled WGS sequence"/>
</dbReference>
<dbReference type="CDD" id="cd01335">
    <property type="entry name" value="Radical_SAM"/>
    <property type="match status" value="1"/>
</dbReference>
<evidence type="ECO:0000256" key="5">
    <source>
        <dbReference type="ARBA" id="ARBA00023004"/>
    </source>
</evidence>
<dbReference type="GO" id="GO:0046872">
    <property type="term" value="F:metal ion binding"/>
    <property type="evidence" value="ECO:0007669"/>
    <property type="project" value="UniProtKB-KW"/>
</dbReference>
<dbReference type="PANTHER" id="PTHR11228">
    <property type="entry name" value="RADICAL SAM DOMAIN PROTEIN"/>
    <property type="match status" value="1"/>
</dbReference>
<dbReference type="InterPro" id="IPR006638">
    <property type="entry name" value="Elp3/MiaA/NifB-like_rSAM"/>
</dbReference>
<dbReference type="SMART" id="SM00729">
    <property type="entry name" value="Elp3"/>
    <property type="match status" value="1"/>
</dbReference>
<evidence type="ECO:0000256" key="2">
    <source>
        <dbReference type="ARBA" id="ARBA00022485"/>
    </source>
</evidence>
<evidence type="ECO:0000256" key="6">
    <source>
        <dbReference type="ARBA" id="ARBA00023014"/>
    </source>
</evidence>
<feature type="domain" description="Radical SAM core" evidence="7">
    <location>
        <begin position="16"/>
        <end position="239"/>
    </location>
</feature>
<dbReference type="PROSITE" id="PS51918">
    <property type="entry name" value="RADICAL_SAM"/>
    <property type="match status" value="1"/>
</dbReference>
<keyword evidence="5" id="KW-0408">Iron</keyword>
<dbReference type="InterPro" id="IPR007197">
    <property type="entry name" value="rSAM"/>
</dbReference>
<dbReference type="GO" id="GO:0051539">
    <property type="term" value="F:4 iron, 4 sulfur cluster binding"/>
    <property type="evidence" value="ECO:0007669"/>
    <property type="project" value="UniProtKB-KW"/>
</dbReference>
<gene>
    <name evidence="8" type="ORF">COU49_00530</name>
</gene>
<dbReference type="PIRSF" id="PIRSF037420">
    <property type="entry name" value="PQQ_syn_pqqE"/>
    <property type="match status" value="1"/>
</dbReference>
<dbReference type="InterPro" id="IPR050377">
    <property type="entry name" value="Radical_SAM_PqqE_MftC-like"/>
</dbReference>
<dbReference type="AlphaFoldDB" id="A0A2H0TDZ7"/>
<dbReference type="InterPro" id="IPR017200">
    <property type="entry name" value="PqqE-like"/>
</dbReference>
<dbReference type="SUPFAM" id="SSF102114">
    <property type="entry name" value="Radical SAM enzymes"/>
    <property type="match status" value="1"/>
</dbReference>
<dbReference type="GO" id="GO:0003824">
    <property type="term" value="F:catalytic activity"/>
    <property type="evidence" value="ECO:0007669"/>
    <property type="project" value="InterPro"/>
</dbReference>
<evidence type="ECO:0000313" key="8">
    <source>
        <dbReference type="EMBL" id="PIR68515.1"/>
    </source>
</evidence>
<name>A0A2H0TDZ7_9BACT</name>
<evidence type="ECO:0000256" key="4">
    <source>
        <dbReference type="ARBA" id="ARBA00022723"/>
    </source>
</evidence>
<comment type="cofactor">
    <cofactor evidence="1">
        <name>[4Fe-4S] cluster</name>
        <dbReference type="ChEBI" id="CHEBI:49883"/>
    </cofactor>
</comment>
<evidence type="ECO:0000256" key="3">
    <source>
        <dbReference type="ARBA" id="ARBA00022691"/>
    </source>
</evidence>
<sequence length="359" mass="40572">MECNTETPRLEVETEEAIYEIEFGQIQIEITGRCNMKCQHCRAANQPKQDMPVEQIVKIIRFGRQFSPNYKEIILSGGEPLQHRDFANVLRQVRENGGESITLTTNGSLLTDEHLSLIEELSFQRFVLSVSLDNLNPAEHDKFRVHKGAFLKAVAALRRVAESGLPNVVASMRSTIQASQISEMERMVVFARDIGCKRVSFSAIHPAGRAIERNDFWMTREEKFAFIKEVYRLKELFTDLNVTTNDPLKCLFRGKNDLGKEGELVFDGCGAAVITFNVNADGTMTPCALLDVPMMNVFPLSIEEMTELYRENLIVRNMLAMNLKGKCGKCSIKYQCGGCRARALIQNGDFFGEDPHCWV</sequence>
<protein>
    <recommendedName>
        <fullName evidence="7">Radical SAM core domain-containing protein</fullName>
    </recommendedName>
</protein>